<proteinExistence type="predicted"/>
<keyword evidence="3 6" id="KW-0812">Transmembrane</keyword>
<keyword evidence="9" id="KW-1185">Reference proteome</keyword>
<dbReference type="OrthoDB" id="440553at2759"/>
<evidence type="ECO:0000256" key="6">
    <source>
        <dbReference type="SAM" id="Phobius"/>
    </source>
</evidence>
<dbReference type="FunFam" id="1.20.1720.10:FF:000009">
    <property type="entry name" value="MFS multidrug transporter"/>
    <property type="match status" value="1"/>
</dbReference>
<evidence type="ECO:0000313" key="9">
    <source>
        <dbReference type="Proteomes" id="UP000028045"/>
    </source>
</evidence>
<dbReference type="EMBL" id="KL648661">
    <property type="protein sequence ID" value="KEY66280.1"/>
    <property type="molecule type" value="Genomic_DNA"/>
</dbReference>
<dbReference type="InterPro" id="IPR011701">
    <property type="entry name" value="MFS"/>
</dbReference>
<dbReference type="GO" id="GO:0022857">
    <property type="term" value="F:transmembrane transporter activity"/>
    <property type="evidence" value="ECO:0007669"/>
    <property type="project" value="InterPro"/>
</dbReference>
<name>A0A084ALV1_STACB</name>
<evidence type="ECO:0000256" key="2">
    <source>
        <dbReference type="ARBA" id="ARBA00022448"/>
    </source>
</evidence>
<feature type="transmembrane region" description="Helical" evidence="6">
    <location>
        <begin position="151"/>
        <end position="168"/>
    </location>
</feature>
<feature type="transmembrane region" description="Helical" evidence="6">
    <location>
        <begin position="239"/>
        <end position="259"/>
    </location>
</feature>
<dbReference type="AlphaFoldDB" id="A0A084ALV1"/>
<feature type="transmembrane region" description="Helical" evidence="6">
    <location>
        <begin position="209"/>
        <end position="233"/>
    </location>
</feature>
<keyword evidence="4 6" id="KW-1133">Transmembrane helix</keyword>
<dbReference type="Proteomes" id="UP000028045">
    <property type="component" value="Unassembled WGS sequence"/>
</dbReference>
<dbReference type="InterPro" id="IPR036259">
    <property type="entry name" value="MFS_trans_sf"/>
</dbReference>
<dbReference type="SUPFAM" id="SSF103473">
    <property type="entry name" value="MFS general substrate transporter"/>
    <property type="match status" value="1"/>
</dbReference>
<dbReference type="InterPro" id="IPR020846">
    <property type="entry name" value="MFS_dom"/>
</dbReference>
<dbReference type="HOGENOM" id="CLU_008455_8_4_1"/>
<dbReference type="PANTHER" id="PTHR23502:SF51">
    <property type="entry name" value="QUINIDINE RESISTANCE PROTEIN 1-RELATED"/>
    <property type="match status" value="1"/>
</dbReference>
<feature type="transmembrane region" description="Helical" evidence="6">
    <location>
        <begin position="116"/>
        <end position="139"/>
    </location>
</feature>
<evidence type="ECO:0000313" key="8">
    <source>
        <dbReference type="EMBL" id="KEY66280.1"/>
    </source>
</evidence>
<accession>A0A084ALV1</accession>
<feature type="domain" description="Major facilitator superfamily (MFS) profile" evidence="7">
    <location>
        <begin position="85"/>
        <end position="545"/>
    </location>
</feature>
<evidence type="ECO:0000259" key="7">
    <source>
        <dbReference type="PROSITE" id="PS50850"/>
    </source>
</evidence>
<keyword evidence="2" id="KW-0813">Transport</keyword>
<feature type="transmembrane region" description="Helical" evidence="6">
    <location>
        <begin position="516"/>
        <end position="540"/>
    </location>
</feature>
<evidence type="ECO:0000256" key="4">
    <source>
        <dbReference type="ARBA" id="ARBA00022989"/>
    </source>
</evidence>
<evidence type="ECO:0000256" key="1">
    <source>
        <dbReference type="ARBA" id="ARBA00004141"/>
    </source>
</evidence>
<dbReference type="Pfam" id="PF07690">
    <property type="entry name" value="MFS_1"/>
    <property type="match status" value="1"/>
</dbReference>
<evidence type="ECO:0000256" key="5">
    <source>
        <dbReference type="ARBA" id="ARBA00023136"/>
    </source>
</evidence>
<organism evidence="8 9">
    <name type="scientific">Stachybotrys chartarum (strain CBS 109288 / IBT 7711)</name>
    <name type="common">Toxic black mold</name>
    <name type="synonym">Stilbospora chartarum</name>
    <dbReference type="NCBI Taxonomy" id="1280523"/>
    <lineage>
        <taxon>Eukaryota</taxon>
        <taxon>Fungi</taxon>
        <taxon>Dikarya</taxon>
        <taxon>Ascomycota</taxon>
        <taxon>Pezizomycotina</taxon>
        <taxon>Sordariomycetes</taxon>
        <taxon>Hypocreomycetidae</taxon>
        <taxon>Hypocreales</taxon>
        <taxon>Stachybotryaceae</taxon>
        <taxon>Stachybotrys</taxon>
    </lineage>
</organism>
<dbReference type="GO" id="GO:0005886">
    <property type="term" value="C:plasma membrane"/>
    <property type="evidence" value="ECO:0007669"/>
    <property type="project" value="TreeGrafter"/>
</dbReference>
<gene>
    <name evidence="8" type="ORF">S7711_02745</name>
</gene>
<dbReference type="PANTHER" id="PTHR23502">
    <property type="entry name" value="MAJOR FACILITATOR SUPERFAMILY"/>
    <property type="match status" value="1"/>
</dbReference>
<feature type="transmembrane region" description="Helical" evidence="6">
    <location>
        <begin position="459"/>
        <end position="481"/>
    </location>
</feature>
<dbReference type="PROSITE" id="PS50850">
    <property type="entry name" value="MFS"/>
    <property type="match status" value="1"/>
</dbReference>
<reference evidence="8 9" key="1">
    <citation type="journal article" date="2014" name="BMC Genomics">
        <title>Comparative genome sequencing reveals chemotype-specific gene clusters in the toxigenic black mold Stachybotrys.</title>
        <authorList>
            <person name="Semeiks J."/>
            <person name="Borek D."/>
            <person name="Otwinowski Z."/>
            <person name="Grishin N.V."/>
        </authorList>
    </citation>
    <scope>NUCLEOTIDE SEQUENCE [LARGE SCALE GENOMIC DNA]</scope>
    <source>
        <strain evidence="9">CBS 109288 / IBT 7711</strain>
    </source>
</reference>
<evidence type="ECO:0000256" key="3">
    <source>
        <dbReference type="ARBA" id="ARBA00022692"/>
    </source>
</evidence>
<protein>
    <recommendedName>
        <fullName evidence="7">Major facilitator superfamily (MFS) profile domain-containing protein</fullName>
    </recommendedName>
</protein>
<feature type="transmembrane region" description="Helical" evidence="6">
    <location>
        <begin position="174"/>
        <end position="197"/>
    </location>
</feature>
<keyword evidence="5 6" id="KW-0472">Membrane</keyword>
<feature type="transmembrane region" description="Helical" evidence="6">
    <location>
        <begin position="84"/>
        <end position="104"/>
    </location>
</feature>
<sequence length="555" mass="59754">MVKLSLPANPDSRFTLQVMASTSIRANEGSSQPDQDTLSFIPTAQPLYPLAMGPSSTEKSNDATENVLISEPPYSIFSHWEKRWIGSVASFGAMFSTLSSYIYFPALAPMASDLGVSLTLINLTVTSYLIVAGIAPAFMGDLADQGGRRPAYILMFALALGSNIGLALQNSYPLLLVLRMVQSAGISASYGAAYGILADITTVSERGSYVGIMLVFTGAAPSFGPVVAGAFSQTLGWRWIFWFLAILTGAYFVIVVLLLPETQRNVVGNGSVKAQGLYRSVFDYFIRDRVAENDNELLVKRKHRFPNPFNCVVMLFDKGNFAVILAGSITYAVKMTLQASLAAQVMEIYGLNHLETGLTYLPSAIGGAMASYVTGRCFPTRLLACAEFHVVGKLLDKNVKKMAAQLGRDGVYRRGDDILDFPIERARLTGLYSLVSLSSTSTIGYGISLMTRSHLAVPLIMQFISGGATSSIFTICGTLLTDMNPNASATVQASYNILRCVGAGVSIAAQQPLADAVGLGWCFGVFGIIMMMAAPLGWILKRYGMAWRNCSARPE</sequence>
<dbReference type="Gene3D" id="1.20.1250.20">
    <property type="entry name" value="MFS general substrate transporter like domains"/>
    <property type="match status" value="1"/>
</dbReference>
<comment type="subcellular location">
    <subcellularLocation>
        <location evidence="1">Membrane</location>
        <topology evidence="1">Multi-pass membrane protein</topology>
    </subcellularLocation>
</comment>